<organism evidence="1">
    <name type="scientific">Candidatus Kentrum sp. LPFa</name>
    <dbReference type="NCBI Taxonomy" id="2126335"/>
    <lineage>
        <taxon>Bacteria</taxon>
        <taxon>Pseudomonadati</taxon>
        <taxon>Pseudomonadota</taxon>
        <taxon>Gammaproteobacteria</taxon>
        <taxon>Candidatus Kentrum</taxon>
    </lineage>
</organism>
<name>A0A450X1C2_9GAMM</name>
<dbReference type="AlphaFoldDB" id="A0A450X1C2"/>
<evidence type="ECO:0000313" key="2">
    <source>
        <dbReference type="EMBL" id="VFK35412.1"/>
    </source>
</evidence>
<accession>A0A450X1C2</accession>
<gene>
    <name evidence="1" type="ORF">BECKLPF1236A_GA0070988_103692</name>
    <name evidence="2" type="ORF">BECKLPF1236C_GA0070990_103722</name>
</gene>
<reference evidence="1" key="1">
    <citation type="submission" date="2019-02" db="EMBL/GenBank/DDBJ databases">
        <authorList>
            <person name="Gruber-Vodicka R. H."/>
            <person name="Seah K. B. B."/>
        </authorList>
    </citation>
    <scope>NUCLEOTIDE SEQUENCE</scope>
    <source>
        <strain evidence="1">BECK_S312</strain>
        <strain evidence="2">BECK_S426</strain>
    </source>
</reference>
<sequence>MTYYSVALWPPSFPSSCSRPPCYDPPRDIETEKITAGHVHRFTIGCGGQPSRFRFLVSTLRDRVFFSLVPKRRDGTPFLEAPASYPITLRLPFPTNLDQSRLPQIIPRARITPMLRSIRIASRHRIVVNVLHLLAHDRLALDKLRVTAFLPNLIGASSLVGTLEYVSASRQDWKGVGLAYAPVFQDCEFSETKRPTVPACVGSRFLPGSR</sequence>
<dbReference type="EMBL" id="CAADFP010000372">
    <property type="protein sequence ID" value="VFK35412.1"/>
    <property type="molecule type" value="Genomic_DNA"/>
</dbReference>
<protein>
    <submittedName>
        <fullName evidence="1">Uncharacterized protein</fullName>
    </submittedName>
</protein>
<proteinExistence type="predicted"/>
<dbReference type="EMBL" id="CAADFM010000369">
    <property type="protein sequence ID" value="VFK23099.1"/>
    <property type="molecule type" value="Genomic_DNA"/>
</dbReference>
<evidence type="ECO:0000313" key="1">
    <source>
        <dbReference type="EMBL" id="VFK23099.1"/>
    </source>
</evidence>